<dbReference type="RefSeq" id="XP_038780285.1">
    <property type="nucleotide sequence ID" value="XM_038924357.1"/>
</dbReference>
<dbReference type="AlphaFoldDB" id="A0A875RQE8"/>
<dbReference type="EMBL" id="CP064815">
    <property type="protein sequence ID" value="QPG76720.1"/>
    <property type="molecule type" value="Genomic_DNA"/>
</dbReference>
<comment type="subcellular location">
    <subcellularLocation>
        <location evidence="1">Mitochondrion inner membrane</location>
    </subcellularLocation>
</comment>
<protein>
    <recommendedName>
        <fullName evidence="1">MICOS complex subunit</fullName>
    </recommendedName>
</protein>
<dbReference type="GO" id="GO:0042407">
    <property type="term" value="P:cristae formation"/>
    <property type="evidence" value="ECO:0007669"/>
    <property type="project" value="InterPro"/>
</dbReference>
<dbReference type="Pfam" id="PF09769">
    <property type="entry name" value="ApoO"/>
    <property type="match status" value="1"/>
</dbReference>
<dbReference type="GO" id="GO:0061617">
    <property type="term" value="C:MICOS complex"/>
    <property type="evidence" value="ECO:0007669"/>
    <property type="project" value="UniProtKB-UniRule"/>
</dbReference>
<feature type="compositionally biased region" description="Polar residues" evidence="2">
    <location>
        <begin position="1"/>
        <end position="14"/>
    </location>
</feature>
<gene>
    <name evidence="3" type="ORF">FOA43_004114</name>
</gene>
<name>A0A875RQE8_EENNA</name>
<evidence type="ECO:0000313" key="3">
    <source>
        <dbReference type="EMBL" id="QPG76720.1"/>
    </source>
</evidence>
<reference evidence="3" key="1">
    <citation type="submission" date="2020-10" db="EMBL/GenBank/DDBJ databases">
        <authorList>
            <person name="Roach M.J.R."/>
        </authorList>
    </citation>
    <scope>NUCLEOTIDE SEQUENCE</scope>
    <source>
        <strain evidence="3">CBS 1945</strain>
    </source>
</reference>
<dbReference type="PANTHER" id="PTHR28268:SF1">
    <property type="entry name" value="MICOS SUBUNIT MIC26"/>
    <property type="match status" value="1"/>
</dbReference>
<dbReference type="GeneID" id="62197514"/>
<dbReference type="Proteomes" id="UP000662931">
    <property type="component" value="Chromosome 4"/>
</dbReference>
<comment type="function">
    <text evidence="1">Component of the MICOS complex, a large protein complex of the mitochondrial inner membrane that plays crucial roles in the maintenance of crista junctions, inner membrane architecture, and formation of contact sites to the outer membrane.</text>
</comment>
<organism evidence="3 4">
    <name type="scientific">Eeniella nana</name>
    <name type="common">Yeast</name>
    <name type="synonym">Brettanomyces nanus</name>
    <dbReference type="NCBI Taxonomy" id="13502"/>
    <lineage>
        <taxon>Eukaryota</taxon>
        <taxon>Fungi</taxon>
        <taxon>Dikarya</taxon>
        <taxon>Ascomycota</taxon>
        <taxon>Saccharomycotina</taxon>
        <taxon>Pichiomycetes</taxon>
        <taxon>Pichiales</taxon>
        <taxon>Pichiaceae</taxon>
        <taxon>Brettanomyces</taxon>
    </lineage>
</organism>
<evidence type="ECO:0000256" key="1">
    <source>
        <dbReference type="RuleBase" id="RU363021"/>
    </source>
</evidence>
<dbReference type="InterPro" id="IPR033181">
    <property type="entry name" value="Mic26_fungi"/>
</dbReference>
<keyword evidence="4" id="KW-1185">Reference proteome</keyword>
<dbReference type="InterPro" id="IPR019166">
    <property type="entry name" value="MIC26/MIC27"/>
</dbReference>
<keyword evidence="1" id="KW-0472">Membrane</keyword>
<accession>A0A875RQE8</accession>
<comment type="subunit">
    <text evidence="1">Component of the mitochondrial contact site and cristae organizing system (MICOS) complex.</text>
</comment>
<dbReference type="KEGG" id="bnn:FOA43_004114"/>
<sequence>MTGRSFYSDQSSVNPLPVGEDVNSHQEKSESSSNVIYVDGKVINTHPALETYSRETRTWISDKASSWTDIFNSYKARAAFQLAKADSQYHQIILEPLLPQSLYVITATLTGSILARRRSLSMRFISPILFGIVSFGLFMPKSSTNCSQLFINLEAERFPDLKKMQDEASTQVHHSFNSFTNEIKSLQPKLTEVVKNSREAVENWARKK</sequence>
<keyword evidence="1" id="KW-0496">Mitochondrion</keyword>
<dbReference type="OrthoDB" id="2399148at2759"/>
<keyword evidence="1" id="KW-0999">Mitochondrion inner membrane</keyword>
<dbReference type="GO" id="GO:0044284">
    <property type="term" value="C:mitochondrial crista junction"/>
    <property type="evidence" value="ECO:0007669"/>
    <property type="project" value="TreeGrafter"/>
</dbReference>
<evidence type="ECO:0000256" key="2">
    <source>
        <dbReference type="SAM" id="MobiDB-lite"/>
    </source>
</evidence>
<evidence type="ECO:0000313" key="4">
    <source>
        <dbReference type="Proteomes" id="UP000662931"/>
    </source>
</evidence>
<proteinExistence type="predicted"/>
<feature type="region of interest" description="Disordered" evidence="2">
    <location>
        <begin position="1"/>
        <end position="32"/>
    </location>
</feature>
<dbReference type="PANTHER" id="PTHR28268">
    <property type="entry name" value="MICOS SUBUNIT MIC26"/>
    <property type="match status" value="1"/>
</dbReference>